<dbReference type="AlphaFoldDB" id="A0A268NW04"/>
<proteinExistence type="predicted"/>
<gene>
    <name evidence="1" type="ORF">CHH72_17365</name>
</gene>
<accession>A0A268NW04</accession>
<dbReference type="Proteomes" id="UP000216207">
    <property type="component" value="Unassembled WGS sequence"/>
</dbReference>
<comment type="caution">
    <text evidence="1">The sequence shown here is derived from an EMBL/GenBank/DDBJ whole genome shotgun (WGS) entry which is preliminary data.</text>
</comment>
<sequence>MPHMKYLQMIGHIRDNFKDMVDLFERNDEFAPIFLESQGLQTSDKALIKEEIRVLDYLVGCQLGFAHEENIPKPSVEAANRCFNRHLAKLERVFGIHPYNANKYPDKNIIKQYKACRHYLFKFSLCGWYQDMPEVILSLQKYPYGE</sequence>
<dbReference type="RefSeq" id="WP_095327102.1">
    <property type="nucleotide sequence ID" value="NZ_NPCC01000032.1"/>
</dbReference>
<evidence type="ECO:0000313" key="2">
    <source>
        <dbReference type="Proteomes" id="UP000216207"/>
    </source>
</evidence>
<organism evidence="1 2">
    <name type="scientific">Shouchella clausii</name>
    <name type="common">Alkalihalobacillus clausii</name>
    <dbReference type="NCBI Taxonomy" id="79880"/>
    <lineage>
        <taxon>Bacteria</taxon>
        <taxon>Bacillati</taxon>
        <taxon>Bacillota</taxon>
        <taxon>Bacilli</taxon>
        <taxon>Bacillales</taxon>
        <taxon>Bacillaceae</taxon>
        <taxon>Shouchella</taxon>
    </lineage>
</organism>
<evidence type="ECO:0000313" key="1">
    <source>
        <dbReference type="EMBL" id="PAE87654.1"/>
    </source>
</evidence>
<name>A0A268NW04_SHOCL</name>
<dbReference type="EMBL" id="NPCC01000032">
    <property type="protein sequence ID" value="PAE87654.1"/>
    <property type="molecule type" value="Genomic_DNA"/>
</dbReference>
<reference evidence="1 2" key="1">
    <citation type="submission" date="2017-07" db="EMBL/GenBank/DDBJ databases">
        <title>Isolation and whole genome analysis of endospore-forming bacteria from heroin.</title>
        <authorList>
            <person name="Kalinowski J."/>
            <person name="Ahrens B."/>
            <person name="Al-Dilaimi A."/>
            <person name="Winkler A."/>
            <person name="Wibberg D."/>
            <person name="Schleenbecker U."/>
            <person name="Ruckert C."/>
            <person name="Wolfel R."/>
            <person name="Grass G."/>
        </authorList>
    </citation>
    <scope>NUCLEOTIDE SEQUENCE [LARGE SCALE GENOMIC DNA]</scope>
    <source>
        <strain evidence="1 2">7539</strain>
    </source>
</reference>
<protein>
    <submittedName>
        <fullName evidence="1">Uncharacterized protein</fullName>
    </submittedName>
</protein>